<dbReference type="AlphaFoldDB" id="A0A4Z1E272"/>
<dbReference type="Proteomes" id="UP000297318">
    <property type="component" value="Unassembled WGS sequence"/>
</dbReference>
<feature type="transmembrane region" description="Helical" evidence="2">
    <location>
        <begin position="126"/>
        <end position="151"/>
    </location>
</feature>
<evidence type="ECO:0000256" key="2">
    <source>
        <dbReference type="SAM" id="Phobius"/>
    </source>
</evidence>
<reference evidence="3 4" key="1">
    <citation type="submission" date="2018-11" db="EMBL/GenBank/DDBJ databases">
        <title>Complete genome sequencing of the Actinobacteria Serinibacter sp. K3-2.</title>
        <authorList>
            <person name="Rakitin A.L."/>
            <person name="Beletsky A.V."/>
            <person name="Mardanov A.V."/>
            <person name="Ravin N.V."/>
            <person name="Gromova A.S."/>
            <person name="Filippova S.N."/>
            <person name="Gal'Chenko V.F."/>
        </authorList>
    </citation>
    <scope>NUCLEOTIDE SEQUENCE [LARGE SCALE GENOMIC DNA]</scope>
    <source>
        <strain evidence="3 4">K3-2</strain>
    </source>
</reference>
<feature type="transmembrane region" description="Helical" evidence="2">
    <location>
        <begin position="36"/>
        <end position="64"/>
    </location>
</feature>
<keyword evidence="4" id="KW-1185">Reference proteome</keyword>
<evidence type="ECO:0000313" key="4">
    <source>
        <dbReference type="Proteomes" id="UP000297318"/>
    </source>
</evidence>
<dbReference type="EMBL" id="RHPJ01000001">
    <property type="protein sequence ID" value="TGO06085.1"/>
    <property type="molecule type" value="Genomic_DNA"/>
</dbReference>
<organism evidence="3 4">
    <name type="scientific">Serinibacter arcticus</name>
    <dbReference type="NCBI Taxonomy" id="1655435"/>
    <lineage>
        <taxon>Bacteria</taxon>
        <taxon>Bacillati</taxon>
        <taxon>Actinomycetota</taxon>
        <taxon>Actinomycetes</taxon>
        <taxon>Micrococcales</taxon>
        <taxon>Beutenbergiaceae</taxon>
        <taxon>Serinibacter</taxon>
    </lineage>
</organism>
<comment type="caution">
    <text evidence="3">The sequence shown here is derived from an EMBL/GenBank/DDBJ whole genome shotgun (WGS) entry which is preliminary data.</text>
</comment>
<keyword evidence="2" id="KW-0812">Transmembrane</keyword>
<feature type="transmembrane region" description="Helical" evidence="2">
    <location>
        <begin position="243"/>
        <end position="263"/>
    </location>
</feature>
<keyword evidence="2" id="KW-0472">Membrane</keyword>
<feature type="region of interest" description="Disordered" evidence="1">
    <location>
        <begin position="1"/>
        <end position="25"/>
    </location>
</feature>
<feature type="transmembrane region" description="Helical" evidence="2">
    <location>
        <begin position="203"/>
        <end position="223"/>
    </location>
</feature>
<dbReference type="RefSeq" id="WP_135848345.1">
    <property type="nucleotide sequence ID" value="NZ_RHPJ01000001.1"/>
</dbReference>
<gene>
    <name evidence="3" type="ORF">SERN_0277</name>
</gene>
<evidence type="ECO:0000256" key="1">
    <source>
        <dbReference type="SAM" id="MobiDB-lite"/>
    </source>
</evidence>
<protein>
    <submittedName>
        <fullName evidence="3">Uncharacterized protein</fullName>
    </submittedName>
</protein>
<feature type="transmembrane region" description="Helical" evidence="2">
    <location>
        <begin position="171"/>
        <end position="196"/>
    </location>
</feature>
<feature type="transmembrane region" description="Helical" evidence="2">
    <location>
        <begin position="94"/>
        <end position="114"/>
    </location>
</feature>
<proteinExistence type="predicted"/>
<sequence length="269" mass="26965">MTAATPTPIPRPTPATPGAPADREARRRRLEGRATLQAFLGAAGMVASIGLWFWGILAVVQIGLGVLLPRLLDVLGSGSSGASVQVGPVGAPQVFLFVMGIITGSAFLDVHVAAGATRRSAWRGWVLAAPAVGIAFAAVGLLTTALARFVTTTIVPDEAAAAVAHGPFDDALPVAAALAVLGATAFLVGIAVNLVYRHLGGGLGTLALPVALAPVVLAHVVLLQGGASTPDGGSVPGVGTSPLGWSLAVVCLALTPPLLHVLLRRLPIT</sequence>
<feature type="compositionally biased region" description="Pro residues" evidence="1">
    <location>
        <begin position="7"/>
        <end position="17"/>
    </location>
</feature>
<dbReference type="OrthoDB" id="10021383at2"/>
<evidence type="ECO:0000313" key="3">
    <source>
        <dbReference type="EMBL" id="TGO06085.1"/>
    </source>
</evidence>
<keyword evidence="2" id="KW-1133">Transmembrane helix</keyword>
<name>A0A4Z1E272_9MICO</name>
<accession>A0A4Z1E272</accession>